<dbReference type="RefSeq" id="WP_344813309.1">
    <property type="nucleotide sequence ID" value="NZ_BAAAYX010000013.1"/>
</dbReference>
<accession>A0ABP7DXR7</accession>
<evidence type="ECO:0000313" key="2">
    <source>
        <dbReference type="Proteomes" id="UP001500051"/>
    </source>
</evidence>
<sequence>MTGILIVIAAVALLIAALSPAHHRARTPWRPGADVATDRDRQRVADELTATAQRAVRGPRRLSTLLDAAGSAVPFHRSAPRLRSH</sequence>
<name>A0ABP7DXR7_9ACTN</name>
<reference evidence="2" key="1">
    <citation type="journal article" date="2019" name="Int. J. Syst. Evol. Microbiol.">
        <title>The Global Catalogue of Microorganisms (GCM) 10K type strain sequencing project: providing services to taxonomists for standard genome sequencing and annotation.</title>
        <authorList>
            <consortium name="The Broad Institute Genomics Platform"/>
            <consortium name="The Broad Institute Genome Sequencing Center for Infectious Disease"/>
            <person name="Wu L."/>
            <person name="Ma J."/>
        </authorList>
    </citation>
    <scope>NUCLEOTIDE SEQUENCE [LARGE SCALE GENOMIC DNA]</scope>
    <source>
        <strain evidence="2">JCM 16548</strain>
    </source>
</reference>
<keyword evidence="2" id="KW-1185">Reference proteome</keyword>
<dbReference type="EMBL" id="BAAAYX010000013">
    <property type="protein sequence ID" value="GAA3710434.1"/>
    <property type="molecule type" value="Genomic_DNA"/>
</dbReference>
<evidence type="ECO:0000313" key="1">
    <source>
        <dbReference type="EMBL" id="GAA3710434.1"/>
    </source>
</evidence>
<dbReference type="Proteomes" id="UP001500051">
    <property type="component" value="Unassembled WGS sequence"/>
</dbReference>
<protein>
    <submittedName>
        <fullName evidence="1">Uncharacterized protein</fullName>
    </submittedName>
</protein>
<gene>
    <name evidence="1" type="ORF">GCM10022204_31070</name>
</gene>
<organism evidence="1 2">
    <name type="scientific">Microlunatus aurantiacus</name>
    <dbReference type="NCBI Taxonomy" id="446786"/>
    <lineage>
        <taxon>Bacteria</taxon>
        <taxon>Bacillati</taxon>
        <taxon>Actinomycetota</taxon>
        <taxon>Actinomycetes</taxon>
        <taxon>Propionibacteriales</taxon>
        <taxon>Propionibacteriaceae</taxon>
        <taxon>Microlunatus</taxon>
    </lineage>
</organism>
<proteinExistence type="predicted"/>
<comment type="caution">
    <text evidence="1">The sequence shown here is derived from an EMBL/GenBank/DDBJ whole genome shotgun (WGS) entry which is preliminary data.</text>
</comment>